<gene>
    <name evidence="1" type="ORF">NLO413_0035</name>
</gene>
<protein>
    <submittedName>
        <fullName evidence="1">Uncharacterized protein</fullName>
    </submittedName>
</protein>
<comment type="caution">
    <text evidence="1">The sequence shown here is derived from an EMBL/GenBank/DDBJ whole genome shotgun (WGS) entry which is preliminary data.</text>
</comment>
<evidence type="ECO:0000313" key="2">
    <source>
        <dbReference type="Proteomes" id="UP000033562"/>
    </source>
</evidence>
<proteinExistence type="predicted"/>
<sequence length="45" mass="5539">MHLGKFNFNNNGFYDIMCIRYLLKTYFYSKDLNFFILFIVKKAVF</sequence>
<reference evidence="1 2" key="1">
    <citation type="submission" date="2015-02" db="EMBL/GenBank/DDBJ databases">
        <title>Genome Sequencing of Rickettsiales.</title>
        <authorList>
            <person name="Daugherty S.C."/>
            <person name="Su Q."/>
            <person name="Abolude K."/>
            <person name="Beier-Sexton M."/>
            <person name="Carlyon J.A."/>
            <person name="Carter R."/>
            <person name="Day N.P."/>
            <person name="Dumler S.J."/>
            <person name="Dyachenko V."/>
            <person name="Godinez A."/>
            <person name="Kurtti T.J."/>
            <person name="Lichay M."/>
            <person name="Mullins K.E."/>
            <person name="Ott S."/>
            <person name="Pappas-Brown V."/>
            <person name="Paris D.H."/>
            <person name="Patel P."/>
            <person name="Richards A.L."/>
            <person name="Sadzewicz L."/>
            <person name="Sears K."/>
            <person name="Seidman D."/>
            <person name="Sengamalay N."/>
            <person name="Stenos J."/>
            <person name="Tallon L.J."/>
            <person name="Vincent G."/>
            <person name="Fraser C.M."/>
            <person name="Munderloh U."/>
            <person name="Dunning-Hotopp J.C."/>
        </authorList>
    </citation>
    <scope>NUCLEOTIDE SEQUENCE [LARGE SCALE GENOMIC DNA]</scope>
    <source>
        <strain evidence="1 2">RAC413</strain>
    </source>
</reference>
<dbReference type="AlphaFoldDB" id="A0A0F3NKX2"/>
<accession>A0A0F3NKX2</accession>
<name>A0A0F3NKX2_9RICK</name>
<dbReference type="EMBL" id="LANX01000001">
    <property type="protein sequence ID" value="KJV68675.1"/>
    <property type="molecule type" value="Genomic_DNA"/>
</dbReference>
<evidence type="ECO:0000313" key="1">
    <source>
        <dbReference type="EMBL" id="KJV68675.1"/>
    </source>
</evidence>
<dbReference type="Proteomes" id="UP000033562">
    <property type="component" value="Unassembled WGS sequence"/>
</dbReference>
<organism evidence="1 2">
    <name type="scientific">Candidatus Neoehrlichia procyonis str. RAC413</name>
    <dbReference type="NCBI Taxonomy" id="1359163"/>
    <lineage>
        <taxon>Bacteria</taxon>
        <taxon>Pseudomonadati</taxon>
        <taxon>Pseudomonadota</taxon>
        <taxon>Alphaproteobacteria</taxon>
        <taxon>Rickettsiales</taxon>
        <taxon>Anaplasmataceae</taxon>
        <taxon>Candidatus Neoehrlichia</taxon>
    </lineage>
</organism>
<keyword evidence="2" id="KW-1185">Reference proteome</keyword>